<dbReference type="InterPro" id="IPR001932">
    <property type="entry name" value="PPM-type_phosphatase-like_dom"/>
</dbReference>
<dbReference type="PANTHER" id="PTHR43156:SF2">
    <property type="entry name" value="STAGE II SPORULATION PROTEIN E"/>
    <property type="match status" value="1"/>
</dbReference>
<dbReference type="GO" id="GO:0006355">
    <property type="term" value="P:regulation of DNA-templated transcription"/>
    <property type="evidence" value="ECO:0007669"/>
    <property type="project" value="InterPro"/>
</dbReference>
<dbReference type="PROSITE" id="PS50113">
    <property type="entry name" value="PAC"/>
    <property type="match status" value="1"/>
</dbReference>
<sequence>MSDAARSPEGIRILLVDVLPETAEDFAAVFGAGFELVSVTASEVADHTAGTPGERRPTIMVVGRRVAAPAGLIRSARPHLSDLAVAVVSTSASAAKLADLPLFFPSDLVRRVPDTEADRLAYVARELVDGLVRRLAETAVRTVAQRQLTSGATGGRPHGERRQRGERLLGALLSQAPIGALMLDRDGTLIAWNRRAADVLELTDAHAPRRPLTDLFPTDARPALLQHLASAERHSAHDAPGPPGPDVVFERSRSDGTGQALRVAPQPVLDDEGHEHSLVLVEDVTDRLHAQRKLAERTGHALLSAEVAAAMTAPGPLADRLHRCARATADRLGADRACIWTLTHTGEPEPAACADLERTDDTFRTHASHVERALVDRIVAERRPHLDLTPPASVRSARPGGVGGGGRDGRDGRGGAGAGGGLLRGSFAGYPLVSGGELIGVLSLSTRLALPASTLSILENIADQVAVGIRQDRLLRRLRDTTKALERPLLPPRLPELPGFDLAARYHPFGSGLHIGGDFYDAFTAPDGRHVLALGDVCGKGPVAASITGLVRHTLWAAAQHTTDPDHVLNLVNNALRRQNTPFCTLVYAVLDPVADGPVRVRLASAGHPAPLLRRADGDTAPLEVRGPLLGVLDELHHPVAELELEPGEALVLYTDGFTEGAGAEDRREPEDLAALVARHPLSPDAERPSDELVAALLEDAHAWWGERIRDDLAVLAVTALPRA</sequence>
<dbReference type="AlphaFoldDB" id="A0A6G2BD92"/>
<evidence type="ECO:0000256" key="2">
    <source>
        <dbReference type="SAM" id="MobiDB-lite"/>
    </source>
</evidence>
<dbReference type="Pfam" id="PF01590">
    <property type="entry name" value="GAF"/>
    <property type="match status" value="1"/>
</dbReference>
<dbReference type="Gene3D" id="3.60.40.10">
    <property type="entry name" value="PPM-type phosphatase domain"/>
    <property type="match status" value="1"/>
</dbReference>
<dbReference type="NCBIfam" id="TIGR00229">
    <property type="entry name" value="sensory_box"/>
    <property type="match status" value="1"/>
</dbReference>
<keyword evidence="1" id="KW-0378">Hydrolase</keyword>
<dbReference type="Proteomes" id="UP000473014">
    <property type="component" value="Unassembled WGS sequence"/>
</dbReference>
<dbReference type="InterPro" id="IPR052016">
    <property type="entry name" value="Bact_Sigma-Reg"/>
</dbReference>
<dbReference type="EMBL" id="WIXO01000001">
    <property type="protein sequence ID" value="MTE19872.1"/>
    <property type="molecule type" value="Genomic_DNA"/>
</dbReference>
<organism evidence="4 5">
    <name type="scientific">Streptomyces taklimakanensis</name>
    <dbReference type="NCBI Taxonomy" id="2569853"/>
    <lineage>
        <taxon>Bacteria</taxon>
        <taxon>Bacillati</taxon>
        <taxon>Actinomycetota</taxon>
        <taxon>Actinomycetes</taxon>
        <taxon>Kitasatosporales</taxon>
        <taxon>Streptomycetaceae</taxon>
        <taxon>Streptomyces</taxon>
    </lineage>
</organism>
<dbReference type="InterPro" id="IPR029016">
    <property type="entry name" value="GAF-like_dom_sf"/>
</dbReference>
<protein>
    <submittedName>
        <fullName evidence="4">SpoIIE family protein phosphatase</fullName>
    </submittedName>
</protein>
<comment type="caution">
    <text evidence="4">The sequence shown here is derived from an EMBL/GenBank/DDBJ whole genome shotgun (WGS) entry which is preliminary data.</text>
</comment>
<accession>A0A6G2BD92</accession>
<dbReference type="InterPro" id="IPR036457">
    <property type="entry name" value="PPM-type-like_dom_sf"/>
</dbReference>
<dbReference type="CDD" id="cd00130">
    <property type="entry name" value="PAS"/>
    <property type="match status" value="1"/>
</dbReference>
<dbReference type="SUPFAM" id="SSF55781">
    <property type="entry name" value="GAF domain-like"/>
    <property type="match status" value="1"/>
</dbReference>
<dbReference type="InterPro" id="IPR003018">
    <property type="entry name" value="GAF"/>
</dbReference>
<dbReference type="GO" id="GO:0016791">
    <property type="term" value="F:phosphatase activity"/>
    <property type="evidence" value="ECO:0007669"/>
    <property type="project" value="TreeGrafter"/>
</dbReference>
<dbReference type="SMART" id="SM00091">
    <property type="entry name" value="PAS"/>
    <property type="match status" value="1"/>
</dbReference>
<feature type="region of interest" description="Disordered" evidence="2">
    <location>
        <begin position="388"/>
        <end position="417"/>
    </location>
</feature>
<dbReference type="SMART" id="SM00065">
    <property type="entry name" value="GAF"/>
    <property type="match status" value="1"/>
</dbReference>
<dbReference type="SMART" id="SM00331">
    <property type="entry name" value="PP2C_SIG"/>
    <property type="match status" value="1"/>
</dbReference>
<dbReference type="OrthoDB" id="4295975at2"/>
<dbReference type="SUPFAM" id="SSF81606">
    <property type="entry name" value="PP2C-like"/>
    <property type="match status" value="1"/>
</dbReference>
<proteinExistence type="predicted"/>
<dbReference type="InterPro" id="IPR000700">
    <property type="entry name" value="PAS-assoc_C"/>
</dbReference>
<dbReference type="Pfam" id="PF00989">
    <property type="entry name" value="PAS"/>
    <property type="match status" value="1"/>
</dbReference>
<keyword evidence="5" id="KW-1185">Reference proteome</keyword>
<feature type="domain" description="PAC" evidence="3">
    <location>
        <begin position="245"/>
        <end position="296"/>
    </location>
</feature>
<gene>
    <name evidence="4" type="ORF">F0L17_12245</name>
</gene>
<dbReference type="PANTHER" id="PTHR43156">
    <property type="entry name" value="STAGE II SPORULATION PROTEIN E-RELATED"/>
    <property type="match status" value="1"/>
</dbReference>
<evidence type="ECO:0000313" key="5">
    <source>
        <dbReference type="Proteomes" id="UP000473014"/>
    </source>
</evidence>
<name>A0A6G2BD92_9ACTN</name>
<dbReference type="Gene3D" id="3.30.450.40">
    <property type="match status" value="1"/>
</dbReference>
<dbReference type="Pfam" id="PF07228">
    <property type="entry name" value="SpoIIE"/>
    <property type="match status" value="1"/>
</dbReference>
<dbReference type="InterPro" id="IPR035965">
    <property type="entry name" value="PAS-like_dom_sf"/>
</dbReference>
<reference evidence="4 5" key="1">
    <citation type="submission" date="2019-11" db="EMBL/GenBank/DDBJ databases">
        <authorList>
            <person name="Yuan L."/>
        </authorList>
    </citation>
    <scope>NUCLEOTIDE SEQUENCE [LARGE SCALE GENOMIC DNA]</scope>
    <source>
        <strain evidence="4 5">TRM43335</strain>
    </source>
</reference>
<evidence type="ECO:0000313" key="4">
    <source>
        <dbReference type="EMBL" id="MTE19872.1"/>
    </source>
</evidence>
<dbReference type="SUPFAM" id="SSF55785">
    <property type="entry name" value="PYP-like sensor domain (PAS domain)"/>
    <property type="match status" value="1"/>
</dbReference>
<evidence type="ECO:0000259" key="3">
    <source>
        <dbReference type="PROSITE" id="PS50113"/>
    </source>
</evidence>
<evidence type="ECO:0000256" key="1">
    <source>
        <dbReference type="ARBA" id="ARBA00022801"/>
    </source>
</evidence>
<dbReference type="RefSeq" id="WP_155071103.1">
    <property type="nucleotide sequence ID" value="NZ_WIXO01000001.1"/>
</dbReference>
<dbReference type="InterPro" id="IPR013767">
    <property type="entry name" value="PAS_fold"/>
</dbReference>
<dbReference type="InterPro" id="IPR000014">
    <property type="entry name" value="PAS"/>
</dbReference>
<dbReference type="Gene3D" id="3.30.450.20">
    <property type="entry name" value="PAS domain"/>
    <property type="match status" value="1"/>
</dbReference>